<comment type="cofactor">
    <cofactor evidence="2">
        <name>Fe cation</name>
        <dbReference type="ChEBI" id="CHEBI:24875"/>
    </cofactor>
    <text evidence="2">Binds 1 Fe cation per subunit.</text>
</comment>
<dbReference type="CDD" id="cd02247">
    <property type="entry name" value="cupin_pirin_C"/>
    <property type="match status" value="1"/>
</dbReference>
<dbReference type="InterPro" id="IPR003829">
    <property type="entry name" value="Pirin_N_dom"/>
</dbReference>
<evidence type="ECO:0000256" key="3">
    <source>
        <dbReference type="RuleBase" id="RU003457"/>
    </source>
</evidence>
<dbReference type="RefSeq" id="WP_166223472.1">
    <property type="nucleotide sequence ID" value="NZ_CP049801.1"/>
</dbReference>
<keyword evidence="2" id="KW-0479">Metal-binding</keyword>
<dbReference type="SUPFAM" id="SSF51182">
    <property type="entry name" value="RmlC-like cupins"/>
    <property type="match status" value="1"/>
</dbReference>
<gene>
    <name evidence="5" type="ORF">G8E00_07895</name>
</gene>
<name>A0A6G8RVM1_9GAMM</name>
<protein>
    <submittedName>
        <fullName evidence="5">Pirin family protein</fullName>
    </submittedName>
</protein>
<dbReference type="AlphaFoldDB" id="A0A6G8RVM1"/>
<evidence type="ECO:0000313" key="6">
    <source>
        <dbReference type="Proteomes" id="UP000502297"/>
    </source>
</evidence>
<comment type="similarity">
    <text evidence="1 3">Belongs to the pirin family.</text>
</comment>
<reference evidence="5 6" key="1">
    <citation type="submission" date="2020-03" db="EMBL/GenBank/DDBJ databases">
        <authorList>
            <person name="Zhu W."/>
        </authorList>
    </citation>
    <scope>NUCLEOTIDE SEQUENCE [LARGE SCALE GENOMIC DNA]</scope>
    <source>
        <strain evidence="5 6">323-1</strain>
    </source>
</reference>
<dbReference type="PANTHER" id="PTHR13903">
    <property type="entry name" value="PIRIN-RELATED"/>
    <property type="match status" value="1"/>
</dbReference>
<dbReference type="EMBL" id="CP049801">
    <property type="protein sequence ID" value="QIO05880.1"/>
    <property type="molecule type" value="Genomic_DNA"/>
</dbReference>
<feature type="domain" description="Pirin N-terminal" evidence="4">
    <location>
        <begin position="32"/>
        <end position="124"/>
    </location>
</feature>
<evidence type="ECO:0000313" key="5">
    <source>
        <dbReference type="EMBL" id="QIO05880.1"/>
    </source>
</evidence>
<keyword evidence="6" id="KW-1185">Reference proteome</keyword>
<evidence type="ECO:0000256" key="1">
    <source>
        <dbReference type="ARBA" id="ARBA00008416"/>
    </source>
</evidence>
<dbReference type="PIRSF" id="PIRSF006232">
    <property type="entry name" value="Pirin"/>
    <property type="match status" value="1"/>
</dbReference>
<dbReference type="Pfam" id="PF02678">
    <property type="entry name" value="Pirin"/>
    <property type="match status" value="1"/>
</dbReference>
<evidence type="ECO:0000256" key="2">
    <source>
        <dbReference type="PIRSR" id="PIRSR006232-1"/>
    </source>
</evidence>
<feature type="binding site" evidence="2">
    <location>
        <position position="105"/>
    </location>
    <ligand>
        <name>Fe cation</name>
        <dbReference type="ChEBI" id="CHEBI:24875"/>
    </ligand>
</feature>
<dbReference type="InterPro" id="IPR011051">
    <property type="entry name" value="RmlC_Cupin_sf"/>
</dbReference>
<feature type="binding site" evidence="2">
    <location>
        <position position="108"/>
    </location>
    <ligand>
        <name>Fe cation</name>
        <dbReference type="ChEBI" id="CHEBI:24875"/>
    </ligand>
</feature>
<proteinExistence type="inferred from homology"/>
<dbReference type="KEGG" id="asha:G8E00_07895"/>
<dbReference type="GO" id="GO:0046872">
    <property type="term" value="F:metal ion binding"/>
    <property type="evidence" value="ECO:0007669"/>
    <property type="project" value="UniProtKB-KW"/>
</dbReference>
<sequence length="295" mass="32496">MSKSPTLHREIVWRTKGHRGGPITRLMSPSDLGKVVKPFVFLDIFDTGNTNVNALQGMPIHPHSGVATVTVFTEGAMHYNDPNSGTGLIGYGGVEWMRSGHGIWHGKELFPADVERIQGFQLWLSLPEELELSQPESFYLEEDKISQTGPAKVIVGEYEGVKSPLPTPDDVNYLLVRLQPGERWTYQPPKGHSVGWMAIAKGNVASSDESIHSGEMIVFSQEETAIEIVADKNGEAIFVLGSAVPHPHDLHLGYYSVHTSQEALNKGEARIVELKKKLDEAGDRQTQTGNVPVFH</sequence>
<feature type="binding site" evidence="2">
    <location>
        <position position="61"/>
    </location>
    <ligand>
        <name>Fe cation</name>
        <dbReference type="ChEBI" id="CHEBI:24875"/>
    </ligand>
</feature>
<keyword evidence="2" id="KW-0408">Iron</keyword>
<dbReference type="Proteomes" id="UP000502297">
    <property type="component" value="Chromosome"/>
</dbReference>
<dbReference type="InterPro" id="IPR012093">
    <property type="entry name" value="Pirin"/>
</dbReference>
<organism evidence="5 6">
    <name type="scientific">Acinetobacter shaoyimingii</name>
    <dbReference type="NCBI Taxonomy" id="2715164"/>
    <lineage>
        <taxon>Bacteria</taxon>
        <taxon>Pseudomonadati</taxon>
        <taxon>Pseudomonadota</taxon>
        <taxon>Gammaproteobacteria</taxon>
        <taxon>Moraxellales</taxon>
        <taxon>Moraxellaceae</taxon>
        <taxon>Acinetobacter</taxon>
    </lineage>
</organism>
<evidence type="ECO:0000259" key="4">
    <source>
        <dbReference type="Pfam" id="PF02678"/>
    </source>
</evidence>
<dbReference type="InterPro" id="IPR014710">
    <property type="entry name" value="RmlC-like_jellyroll"/>
</dbReference>
<accession>A0A6G8RVM1</accession>
<feature type="binding site" evidence="2">
    <location>
        <position position="63"/>
    </location>
    <ligand>
        <name>Fe cation</name>
        <dbReference type="ChEBI" id="CHEBI:24875"/>
    </ligand>
</feature>
<dbReference type="Gene3D" id="2.60.120.10">
    <property type="entry name" value="Jelly Rolls"/>
    <property type="match status" value="1"/>
</dbReference>
<dbReference type="PANTHER" id="PTHR13903:SF8">
    <property type="entry name" value="PIRIN"/>
    <property type="match status" value="1"/>
</dbReference>